<sequence>MKWMFVMMLLIGSFATAQVNWMTMDEALAAQKKEPRKILLKAYTEWCTNCKWMDKYAFDKPEIAAFINENYYPVKFDAEGTEVINYKGGATYGNPMKQRNERSQHEFAGFMRIFEYPTLVFFDETGRIINPVPGKMGPKKLEIYITMLADETYKSINTGQKWSDYQANFVYELQGDTN</sequence>
<accession>A0A081D8S5</accession>
<proteinExistence type="predicted"/>
<dbReference type="Proteomes" id="UP000028980">
    <property type="component" value="Unassembled WGS sequence"/>
</dbReference>
<dbReference type="EMBL" id="BBLG01000001">
    <property type="protein sequence ID" value="GAK75321.1"/>
    <property type="molecule type" value="Genomic_DNA"/>
</dbReference>
<evidence type="ECO:0000259" key="2">
    <source>
        <dbReference type="Pfam" id="PF03190"/>
    </source>
</evidence>
<reference evidence="3 4" key="1">
    <citation type="journal article" date="2014" name="Genome Announc.">
        <title>Draft Genome Sequences of Marine Flavobacterium Nonlabens Strains NR17, NR24, NR27, NR32, NR33, and Ara13.</title>
        <authorList>
            <person name="Nakanishi M."/>
            <person name="Meirelles P."/>
            <person name="Suzuki R."/>
            <person name="Takatani N."/>
            <person name="Mino S."/>
            <person name="Suda W."/>
            <person name="Oshima K."/>
            <person name="Hattori M."/>
            <person name="Ohkuma M."/>
            <person name="Hosokawa M."/>
            <person name="Miyashita K."/>
            <person name="Thompson F.L."/>
            <person name="Niwa A."/>
            <person name="Sawabe T."/>
            <person name="Sawabe T."/>
        </authorList>
    </citation>
    <scope>NUCLEOTIDE SEQUENCE [LARGE SCALE GENOMIC DNA]</scope>
    <source>
        <strain evidence="4">JCM19296</strain>
    </source>
</reference>
<feature type="domain" description="Spermatogenesis-associated protein 20-like TRX" evidence="2">
    <location>
        <begin position="15"/>
        <end position="80"/>
    </location>
</feature>
<gene>
    <name evidence="3" type="ORF">JCM19296_899</name>
</gene>
<protein>
    <recommendedName>
        <fullName evidence="2">Spermatogenesis-associated protein 20-like TRX domain-containing protein</fullName>
    </recommendedName>
</protein>
<feature type="chain" id="PRO_5001756409" description="Spermatogenesis-associated protein 20-like TRX domain-containing protein" evidence="1">
    <location>
        <begin position="18"/>
        <end position="178"/>
    </location>
</feature>
<organism evidence="3 4">
    <name type="scientific">Nonlabens ulvanivorans</name>
    <name type="common">Persicivirga ulvanivorans</name>
    <dbReference type="NCBI Taxonomy" id="906888"/>
    <lineage>
        <taxon>Bacteria</taxon>
        <taxon>Pseudomonadati</taxon>
        <taxon>Bacteroidota</taxon>
        <taxon>Flavobacteriia</taxon>
        <taxon>Flavobacteriales</taxon>
        <taxon>Flavobacteriaceae</taxon>
        <taxon>Nonlabens</taxon>
    </lineage>
</organism>
<comment type="caution">
    <text evidence="3">The sequence shown here is derived from an EMBL/GenBank/DDBJ whole genome shotgun (WGS) entry which is preliminary data.</text>
</comment>
<dbReference type="AlphaFoldDB" id="A0A081D8S5"/>
<feature type="signal peptide" evidence="1">
    <location>
        <begin position="1"/>
        <end position="17"/>
    </location>
</feature>
<evidence type="ECO:0000313" key="4">
    <source>
        <dbReference type="Proteomes" id="UP000028980"/>
    </source>
</evidence>
<dbReference type="InterPro" id="IPR004879">
    <property type="entry name" value="Ssp411-like_TRX"/>
</dbReference>
<keyword evidence="1" id="KW-0732">Signal</keyword>
<evidence type="ECO:0000256" key="1">
    <source>
        <dbReference type="SAM" id="SignalP"/>
    </source>
</evidence>
<dbReference type="SUPFAM" id="SSF52833">
    <property type="entry name" value="Thioredoxin-like"/>
    <property type="match status" value="1"/>
</dbReference>
<evidence type="ECO:0000313" key="3">
    <source>
        <dbReference type="EMBL" id="GAK75321.1"/>
    </source>
</evidence>
<dbReference type="Gene3D" id="3.40.30.10">
    <property type="entry name" value="Glutaredoxin"/>
    <property type="match status" value="1"/>
</dbReference>
<name>A0A081D8S5_NONUL</name>
<dbReference type="Pfam" id="PF03190">
    <property type="entry name" value="Thioredox_DsbH"/>
    <property type="match status" value="1"/>
</dbReference>
<dbReference type="InterPro" id="IPR036249">
    <property type="entry name" value="Thioredoxin-like_sf"/>
</dbReference>